<accession>A0ABU1G6Y3</accession>
<name>A0ABU1G6Y3_9GAMM</name>
<keyword evidence="2" id="KW-1185">Reference proteome</keyword>
<protein>
    <submittedName>
        <fullName evidence="1">Uncharacterized protein</fullName>
    </submittedName>
</protein>
<gene>
    <name evidence="1" type="ORF">QC818_15570</name>
</gene>
<evidence type="ECO:0000313" key="2">
    <source>
        <dbReference type="Proteomes" id="UP001264519"/>
    </source>
</evidence>
<feature type="non-terminal residue" evidence="1">
    <location>
        <position position="197"/>
    </location>
</feature>
<comment type="caution">
    <text evidence="1">The sequence shown here is derived from an EMBL/GenBank/DDBJ whole genome shotgun (WGS) entry which is preliminary data.</text>
</comment>
<evidence type="ECO:0000313" key="1">
    <source>
        <dbReference type="EMBL" id="MDR5868204.1"/>
    </source>
</evidence>
<organism evidence="1 2">
    <name type="scientific">Halomonas koreensis</name>
    <dbReference type="NCBI Taxonomy" id="245385"/>
    <lineage>
        <taxon>Bacteria</taxon>
        <taxon>Pseudomonadati</taxon>
        <taxon>Pseudomonadota</taxon>
        <taxon>Gammaproteobacteria</taxon>
        <taxon>Oceanospirillales</taxon>
        <taxon>Halomonadaceae</taxon>
        <taxon>Halomonas</taxon>
    </lineage>
</organism>
<proteinExistence type="predicted"/>
<dbReference type="EMBL" id="JARWAK010000015">
    <property type="protein sequence ID" value="MDR5868204.1"/>
    <property type="molecule type" value="Genomic_DNA"/>
</dbReference>
<reference evidence="1 2" key="1">
    <citation type="submission" date="2023-04" db="EMBL/GenBank/DDBJ databases">
        <title>A long-awaited taxogenomic arrangement of the family Halomonadaceae.</title>
        <authorList>
            <person name="De La Haba R."/>
            <person name="Chuvochina M."/>
            <person name="Wittouck S."/>
            <person name="Arahal D.R."/>
            <person name="Sanchez-Porro C."/>
            <person name="Hugenholtz P."/>
            <person name="Ventosa A."/>
        </authorList>
    </citation>
    <scope>NUCLEOTIDE SEQUENCE [LARGE SCALE GENOMIC DNA]</scope>
    <source>
        <strain evidence="1 2">DSM 23530</strain>
    </source>
</reference>
<dbReference type="Proteomes" id="UP001264519">
    <property type="component" value="Unassembled WGS sequence"/>
</dbReference>
<sequence>MLVRNDFPLREFSSPLSPQSLSHLSLHQLAALAMTAEEHERLNRSLPGDGALPAQLWEAPESALAQWLADRGCQRIEWQGEWHDEVLGLFEPERFFAYLEAEDIQVAALEGRRDAWGETLQHLLFTGPSHKVLRLFDASAQAQYLRMVGMSYGDLKEQVAPDRPQEIQATGPSLSLEVMDGSVSAEAGSNLEAEAKD</sequence>